<keyword evidence="4 6" id="KW-0520">NAD</keyword>
<evidence type="ECO:0000256" key="5">
    <source>
        <dbReference type="ARBA" id="ARBA00047925"/>
    </source>
</evidence>
<dbReference type="GO" id="GO:0019674">
    <property type="term" value="P:NAD+ metabolic process"/>
    <property type="evidence" value="ECO:0007669"/>
    <property type="project" value="InterPro"/>
</dbReference>
<dbReference type="EMBL" id="NIRJ01000001">
    <property type="protein sequence ID" value="PHH97962.1"/>
    <property type="molecule type" value="Genomic_DNA"/>
</dbReference>
<sequence length="267" mass="30154">MIKLSIIHNTDKEDAIKIYKELLKYLKAKKEFEVLDDKNISQAEYIVVIGGDGTLLRGFKKIKDKKVKIIAINSGTLGYLTEIRKDGYKEIFENILKGKVNIEERYFFTVKIGKKKYNALNEVFLTKDNIKRNIVSSEIYVDDKFLGKFKGDGVIISTPTGSTAYSLSAGGPIVTPELKLFLITPIAPHNLNTRPIILSGDVKIILTLAGPSEFGIVNVDGHTHNKINLEDEVEISYSKESLKIVLPDNRNYYNVLREKLKWGENLC</sequence>
<dbReference type="GO" id="GO:0005737">
    <property type="term" value="C:cytoplasm"/>
    <property type="evidence" value="ECO:0007669"/>
    <property type="project" value="UniProtKB-SubCell"/>
</dbReference>
<comment type="cofactor">
    <cofactor evidence="6">
        <name>a divalent metal cation</name>
        <dbReference type="ChEBI" id="CHEBI:60240"/>
    </cofactor>
</comment>
<keyword evidence="6" id="KW-0067">ATP-binding</keyword>
<feature type="binding site" evidence="6">
    <location>
        <position position="187"/>
    </location>
    <ligand>
        <name>NAD(+)</name>
        <dbReference type="ChEBI" id="CHEBI:57540"/>
    </ligand>
</feature>
<dbReference type="InterPro" id="IPR002504">
    <property type="entry name" value="NADK"/>
</dbReference>
<dbReference type="Proteomes" id="UP000225199">
    <property type="component" value="Unassembled WGS sequence"/>
</dbReference>
<dbReference type="Pfam" id="PF01513">
    <property type="entry name" value="NAD_kinase"/>
    <property type="match status" value="1"/>
</dbReference>
<dbReference type="Gene3D" id="3.40.50.10330">
    <property type="entry name" value="Probable inorganic polyphosphate/atp-NAD kinase, domain 1"/>
    <property type="match status" value="1"/>
</dbReference>
<dbReference type="HAMAP" id="MF_00361">
    <property type="entry name" value="NAD_kinase"/>
    <property type="match status" value="1"/>
</dbReference>
<evidence type="ECO:0000256" key="3">
    <source>
        <dbReference type="ARBA" id="ARBA00022857"/>
    </source>
</evidence>
<comment type="subcellular location">
    <subcellularLocation>
        <location evidence="6">Cytoplasm</location>
    </subcellularLocation>
</comment>
<accession>A0A2C6B121</accession>
<feature type="binding site" evidence="6">
    <location>
        <position position="150"/>
    </location>
    <ligand>
        <name>NAD(+)</name>
        <dbReference type="ChEBI" id="CHEBI:57540"/>
    </ligand>
</feature>
<keyword evidence="6" id="KW-0963">Cytoplasm</keyword>
<protein>
    <recommendedName>
        <fullName evidence="6">NAD kinase</fullName>
        <ecNumber evidence="6">2.7.1.23</ecNumber>
    </recommendedName>
    <alternativeName>
        <fullName evidence="6">ATP-dependent NAD kinase</fullName>
    </alternativeName>
</protein>
<evidence type="ECO:0000256" key="4">
    <source>
        <dbReference type="ARBA" id="ARBA00023027"/>
    </source>
</evidence>
<comment type="catalytic activity">
    <reaction evidence="5 6">
        <text>NAD(+) + ATP = ADP + NADP(+) + H(+)</text>
        <dbReference type="Rhea" id="RHEA:18629"/>
        <dbReference type="ChEBI" id="CHEBI:15378"/>
        <dbReference type="ChEBI" id="CHEBI:30616"/>
        <dbReference type="ChEBI" id="CHEBI:57540"/>
        <dbReference type="ChEBI" id="CHEBI:58349"/>
        <dbReference type="ChEBI" id="CHEBI:456216"/>
        <dbReference type="EC" id="2.7.1.23"/>
    </reaction>
</comment>
<dbReference type="GO" id="GO:0005524">
    <property type="term" value="F:ATP binding"/>
    <property type="evidence" value="ECO:0007669"/>
    <property type="project" value="UniProtKB-KW"/>
</dbReference>
<evidence type="ECO:0000313" key="7">
    <source>
        <dbReference type="EMBL" id="PHH97962.1"/>
    </source>
</evidence>
<dbReference type="Gene3D" id="2.60.200.30">
    <property type="entry name" value="Probable inorganic polyphosphate/atp-NAD kinase, domain 2"/>
    <property type="match status" value="1"/>
</dbReference>
<feature type="binding site" evidence="6">
    <location>
        <position position="152"/>
    </location>
    <ligand>
        <name>NAD(+)</name>
        <dbReference type="ChEBI" id="CHEBI:57540"/>
    </ligand>
</feature>
<comment type="caution">
    <text evidence="7">The sequence shown here is derived from an EMBL/GenBank/DDBJ whole genome shotgun (WGS) entry which is preliminary data.</text>
</comment>
<keyword evidence="3 6" id="KW-0521">NADP</keyword>
<proteinExistence type="inferred from homology"/>
<comment type="function">
    <text evidence="6">Involved in the regulation of the intracellular balance of NAD and NADP, and is a key enzyme in the biosynthesis of NADP. Catalyzes specifically the phosphorylation on 2'-hydroxyl of the adenosine moiety of NAD to yield NADP.</text>
</comment>
<gene>
    <name evidence="6" type="primary">nadK</name>
    <name evidence="7" type="ORF">CA840_12100</name>
</gene>
<dbReference type="SUPFAM" id="SSF111331">
    <property type="entry name" value="NAD kinase/diacylglycerol kinase-like"/>
    <property type="match status" value="1"/>
</dbReference>
<dbReference type="EC" id="2.7.1.23" evidence="6"/>
<dbReference type="Pfam" id="PF20143">
    <property type="entry name" value="NAD_kinase_C"/>
    <property type="match status" value="1"/>
</dbReference>
<feature type="binding site" evidence="6">
    <location>
        <begin position="121"/>
        <end position="122"/>
    </location>
    <ligand>
        <name>NAD(+)</name>
        <dbReference type="ChEBI" id="CHEBI:57540"/>
    </ligand>
</feature>
<organism evidence="7 8">
    <name type="scientific">Fusobacterium nucleatum subsp. polymorphum</name>
    <name type="common">Fusobacterium polymorphum</name>
    <dbReference type="NCBI Taxonomy" id="76857"/>
    <lineage>
        <taxon>Bacteria</taxon>
        <taxon>Fusobacteriati</taxon>
        <taxon>Fusobacteriota</taxon>
        <taxon>Fusobacteriia</taxon>
        <taxon>Fusobacteriales</taxon>
        <taxon>Fusobacteriaceae</taxon>
        <taxon>Fusobacterium</taxon>
    </lineage>
</organism>
<dbReference type="GO" id="GO:0006741">
    <property type="term" value="P:NADP+ biosynthetic process"/>
    <property type="evidence" value="ECO:0007669"/>
    <property type="project" value="UniProtKB-UniRule"/>
</dbReference>
<reference evidence="7 8" key="1">
    <citation type="submission" date="2017-06" db="EMBL/GenBank/DDBJ databases">
        <title>Draft genome sequence of Fusobacterium nucleatum subsp. polymorphum KCOM 1002 (=ChDC F175).</title>
        <authorList>
            <person name="Kook J.-K."/>
            <person name="Park S.-N."/>
            <person name="Lim Y.K."/>
            <person name="Roh H."/>
        </authorList>
    </citation>
    <scope>NUCLEOTIDE SEQUENCE [LARGE SCALE GENOMIC DNA]</scope>
    <source>
        <strain evidence="8">KCOM 1002 (ChDC F175)</strain>
    </source>
</reference>
<feature type="active site" description="Proton acceptor" evidence="6">
    <location>
        <position position="52"/>
    </location>
</feature>
<feature type="binding site" evidence="6">
    <location>
        <begin position="52"/>
        <end position="53"/>
    </location>
    <ligand>
        <name>NAD(+)</name>
        <dbReference type="ChEBI" id="CHEBI:57540"/>
    </ligand>
</feature>
<dbReference type="GO" id="GO:0003951">
    <property type="term" value="F:NAD+ kinase activity"/>
    <property type="evidence" value="ECO:0007669"/>
    <property type="project" value="UniProtKB-UniRule"/>
</dbReference>
<dbReference type="InterPro" id="IPR016064">
    <property type="entry name" value="NAD/diacylglycerol_kinase_sf"/>
</dbReference>
<dbReference type="PANTHER" id="PTHR20275">
    <property type="entry name" value="NAD KINASE"/>
    <property type="match status" value="1"/>
</dbReference>
<dbReference type="InterPro" id="IPR017438">
    <property type="entry name" value="ATP-NAD_kinase_N"/>
</dbReference>
<comment type="caution">
    <text evidence="6">Lacks conserved residue(s) required for the propagation of feature annotation.</text>
</comment>
<dbReference type="RefSeq" id="WP_098979647.1">
    <property type="nucleotide sequence ID" value="NZ_NIRJ01000001.1"/>
</dbReference>
<dbReference type="GO" id="GO:0051287">
    <property type="term" value="F:NAD binding"/>
    <property type="evidence" value="ECO:0007669"/>
    <property type="project" value="UniProtKB-ARBA"/>
</dbReference>
<evidence type="ECO:0000256" key="6">
    <source>
        <dbReference type="HAMAP-Rule" id="MF_00361"/>
    </source>
</evidence>
<feature type="binding site" evidence="6">
    <location>
        <begin position="163"/>
        <end position="168"/>
    </location>
    <ligand>
        <name>NAD(+)</name>
        <dbReference type="ChEBI" id="CHEBI:57540"/>
    </ligand>
</feature>
<keyword evidence="6" id="KW-0547">Nucleotide-binding</keyword>
<name>A0A2C6B121_FUSNP</name>
<evidence type="ECO:0000313" key="8">
    <source>
        <dbReference type="Proteomes" id="UP000225199"/>
    </source>
</evidence>
<keyword evidence="2 6" id="KW-0418">Kinase</keyword>
<evidence type="ECO:0000256" key="1">
    <source>
        <dbReference type="ARBA" id="ARBA00022679"/>
    </source>
</evidence>
<comment type="similarity">
    <text evidence="6">Belongs to the NAD kinase family.</text>
</comment>
<dbReference type="InterPro" id="IPR017437">
    <property type="entry name" value="ATP-NAD_kinase_PpnK-typ_C"/>
</dbReference>
<keyword evidence="1 6" id="KW-0808">Transferase</keyword>
<feature type="binding site" evidence="6">
    <location>
        <position position="57"/>
    </location>
    <ligand>
        <name>NAD(+)</name>
        <dbReference type="ChEBI" id="CHEBI:57540"/>
    </ligand>
</feature>
<evidence type="ECO:0000256" key="2">
    <source>
        <dbReference type="ARBA" id="ARBA00022777"/>
    </source>
</evidence>
<dbReference type="AlphaFoldDB" id="A0A2C6B121"/>
<dbReference type="PANTHER" id="PTHR20275:SF0">
    <property type="entry name" value="NAD KINASE"/>
    <property type="match status" value="1"/>
</dbReference>
<dbReference type="GO" id="GO:0046872">
    <property type="term" value="F:metal ion binding"/>
    <property type="evidence" value="ECO:0007669"/>
    <property type="project" value="UniProtKB-UniRule"/>
</dbReference>